<dbReference type="EMBL" id="JAIWYP010000014">
    <property type="protein sequence ID" value="KAH3708033.1"/>
    <property type="molecule type" value="Genomic_DNA"/>
</dbReference>
<proteinExistence type="predicted"/>
<gene>
    <name evidence="1" type="ORF">DPMN_067472</name>
</gene>
<reference evidence="1" key="2">
    <citation type="submission" date="2020-11" db="EMBL/GenBank/DDBJ databases">
        <authorList>
            <person name="McCartney M.A."/>
            <person name="Auch B."/>
            <person name="Kono T."/>
            <person name="Mallez S."/>
            <person name="Becker A."/>
            <person name="Gohl D.M."/>
            <person name="Silverstein K.A.T."/>
            <person name="Koren S."/>
            <person name="Bechman K.B."/>
            <person name="Herman A."/>
            <person name="Abrahante J.E."/>
            <person name="Garbe J."/>
        </authorList>
    </citation>
    <scope>NUCLEOTIDE SEQUENCE</scope>
    <source>
        <strain evidence="1">Duluth1</strain>
        <tissue evidence="1">Whole animal</tissue>
    </source>
</reference>
<evidence type="ECO:0000313" key="1">
    <source>
        <dbReference type="EMBL" id="KAH3708033.1"/>
    </source>
</evidence>
<reference evidence="1" key="1">
    <citation type="journal article" date="2019" name="bioRxiv">
        <title>The Genome of the Zebra Mussel, Dreissena polymorpha: A Resource for Invasive Species Research.</title>
        <authorList>
            <person name="McCartney M.A."/>
            <person name="Auch B."/>
            <person name="Kono T."/>
            <person name="Mallez S."/>
            <person name="Zhang Y."/>
            <person name="Obille A."/>
            <person name="Becker A."/>
            <person name="Abrahante J.E."/>
            <person name="Garbe J."/>
            <person name="Badalamenti J.P."/>
            <person name="Herman A."/>
            <person name="Mangelson H."/>
            <person name="Liachko I."/>
            <person name="Sullivan S."/>
            <person name="Sone E.D."/>
            <person name="Koren S."/>
            <person name="Silverstein K.A.T."/>
            <person name="Beckman K.B."/>
            <person name="Gohl D.M."/>
        </authorList>
    </citation>
    <scope>NUCLEOTIDE SEQUENCE</scope>
    <source>
        <strain evidence="1">Duluth1</strain>
        <tissue evidence="1">Whole animal</tissue>
    </source>
</reference>
<dbReference type="AlphaFoldDB" id="A0A9D4BVU9"/>
<accession>A0A9D4BVU9</accession>
<evidence type="ECO:0000313" key="2">
    <source>
        <dbReference type="Proteomes" id="UP000828390"/>
    </source>
</evidence>
<protein>
    <submittedName>
        <fullName evidence="1">Uncharacterized protein</fullName>
    </submittedName>
</protein>
<organism evidence="1 2">
    <name type="scientific">Dreissena polymorpha</name>
    <name type="common">Zebra mussel</name>
    <name type="synonym">Mytilus polymorpha</name>
    <dbReference type="NCBI Taxonomy" id="45954"/>
    <lineage>
        <taxon>Eukaryota</taxon>
        <taxon>Metazoa</taxon>
        <taxon>Spiralia</taxon>
        <taxon>Lophotrochozoa</taxon>
        <taxon>Mollusca</taxon>
        <taxon>Bivalvia</taxon>
        <taxon>Autobranchia</taxon>
        <taxon>Heteroconchia</taxon>
        <taxon>Euheterodonta</taxon>
        <taxon>Imparidentia</taxon>
        <taxon>Neoheterodontei</taxon>
        <taxon>Myida</taxon>
        <taxon>Dreissenoidea</taxon>
        <taxon>Dreissenidae</taxon>
        <taxon>Dreissena</taxon>
    </lineage>
</organism>
<dbReference type="Proteomes" id="UP000828390">
    <property type="component" value="Unassembled WGS sequence"/>
</dbReference>
<comment type="caution">
    <text evidence="1">The sequence shown here is derived from an EMBL/GenBank/DDBJ whole genome shotgun (WGS) entry which is preliminary data.</text>
</comment>
<keyword evidence="2" id="KW-1185">Reference proteome</keyword>
<name>A0A9D4BVU9_DREPO</name>
<sequence>MLRGPCEFKPEVPVTIAPAPTVRSVNAPAPDLAPTSSISVPAEPYLPFSTKHYMKRKLGAEQTGEFRRQYNKMLPNRSCNKCFENRNTGGHME</sequence>